<comment type="cofactor">
    <cofactor evidence="2">
        <name>pyridoxal 5'-phosphate</name>
        <dbReference type="ChEBI" id="CHEBI:597326"/>
    </cofactor>
</comment>
<dbReference type="CDD" id="cd04886">
    <property type="entry name" value="ACT_ThrD-II-like"/>
    <property type="match status" value="1"/>
</dbReference>
<evidence type="ECO:0000256" key="9">
    <source>
        <dbReference type="ARBA" id="ARBA00022533"/>
    </source>
</evidence>
<dbReference type="GO" id="GO:0004794">
    <property type="term" value="F:threonine deaminase activity"/>
    <property type="evidence" value="ECO:0007669"/>
    <property type="project" value="UniProtKB-EC"/>
</dbReference>
<keyword evidence="12 16" id="KW-0456">Lyase</keyword>
<evidence type="ECO:0000256" key="11">
    <source>
        <dbReference type="ARBA" id="ARBA00022898"/>
    </source>
</evidence>
<evidence type="ECO:0000256" key="10">
    <source>
        <dbReference type="ARBA" id="ARBA00022624"/>
    </source>
</evidence>
<dbReference type="InterPro" id="IPR044561">
    <property type="entry name" value="ACT_ThrD-II-like"/>
</dbReference>
<organism evidence="16 17">
    <name type="scientific">Candidatus Anaerobutyricum stercoripullorum</name>
    <dbReference type="NCBI Taxonomy" id="2838456"/>
    <lineage>
        <taxon>Bacteria</taxon>
        <taxon>Bacillati</taxon>
        <taxon>Bacillota</taxon>
        <taxon>Clostridia</taxon>
        <taxon>Lachnospirales</taxon>
        <taxon>Lachnospiraceae</taxon>
        <taxon>Anaerobutyricum</taxon>
    </lineage>
</organism>
<protein>
    <recommendedName>
        <fullName evidence="8">L-threonine dehydratase catabolic TdcB</fullName>
        <ecNumber evidence="7">4.3.1.19</ecNumber>
    </recommendedName>
    <alternativeName>
        <fullName evidence="14">Threonine deaminase</fullName>
    </alternativeName>
</protein>
<dbReference type="EMBL" id="DXEQ01000190">
    <property type="protein sequence ID" value="HIX72649.1"/>
    <property type="molecule type" value="Genomic_DNA"/>
</dbReference>
<dbReference type="PROSITE" id="PS51671">
    <property type="entry name" value="ACT"/>
    <property type="match status" value="1"/>
</dbReference>
<dbReference type="Proteomes" id="UP000886805">
    <property type="component" value="Unassembled WGS sequence"/>
</dbReference>
<evidence type="ECO:0000313" key="16">
    <source>
        <dbReference type="EMBL" id="HIX72649.1"/>
    </source>
</evidence>
<dbReference type="SUPFAM" id="SSF53686">
    <property type="entry name" value="Tryptophan synthase beta subunit-like PLP-dependent enzymes"/>
    <property type="match status" value="1"/>
</dbReference>
<dbReference type="GO" id="GO:0030170">
    <property type="term" value="F:pyridoxal phosphate binding"/>
    <property type="evidence" value="ECO:0007669"/>
    <property type="project" value="InterPro"/>
</dbReference>
<evidence type="ECO:0000256" key="7">
    <source>
        <dbReference type="ARBA" id="ARBA00012096"/>
    </source>
</evidence>
<evidence type="ECO:0000256" key="3">
    <source>
        <dbReference type="ARBA" id="ARBA00004810"/>
    </source>
</evidence>
<dbReference type="SUPFAM" id="SSF55021">
    <property type="entry name" value="ACT-like"/>
    <property type="match status" value="1"/>
</dbReference>
<dbReference type="Pfam" id="PF00291">
    <property type="entry name" value="PALP"/>
    <property type="match status" value="1"/>
</dbReference>
<dbReference type="PANTHER" id="PTHR48078:SF6">
    <property type="entry name" value="L-THREONINE DEHYDRATASE CATABOLIC TDCB"/>
    <property type="match status" value="1"/>
</dbReference>
<comment type="catalytic activity">
    <reaction evidence="1">
        <text>L-threonine = 2-oxobutanoate + NH4(+)</text>
        <dbReference type="Rhea" id="RHEA:22108"/>
        <dbReference type="ChEBI" id="CHEBI:16763"/>
        <dbReference type="ChEBI" id="CHEBI:28938"/>
        <dbReference type="ChEBI" id="CHEBI:57926"/>
        <dbReference type="EC" id="4.3.1.19"/>
    </reaction>
</comment>
<dbReference type="Gene3D" id="3.40.50.1100">
    <property type="match status" value="2"/>
</dbReference>
<evidence type="ECO:0000256" key="12">
    <source>
        <dbReference type="ARBA" id="ARBA00023239"/>
    </source>
</evidence>
<evidence type="ECO:0000256" key="5">
    <source>
        <dbReference type="ARBA" id="ARBA00010869"/>
    </source>
</evidence>
<evidence type="ECO:0000256" key="14">
    <source>
        <dbReference type="ARBA" id="ARBA00031427"/>
    </source>
</evidence>
<accession>A0A9D1X4J0</accession>
<evidence type="ECO:0000256" key="13">
    <source>
        <dbReference type="ARBA" id="ARBA00025527"/>
    </source>
</evidence>
<proteinExistence type="inferred from homology"/>
<feature type="domain" description="ACT" evidence="15">
    <location>
        <begin position="327"/>
        <end position="407"/>
    </location>
</feature>
<evidence type="ECO:0000256" key="1">
    <source>
        <dbReference type="ARBA" id="ARBA00001274"/>
    </source>
</evidence>
<dbReference type="GO" id="GO:0003941">
    <property type="term" value="F:L-serine ammonia-lyase activity"/>
    <property type="evidence" value="ECO:0007669"/>
    <property type="project" value="TreeGrafter"/>
</dbReference>
<comment type="caution">
    <text evidence="16">The sequence shown here is derived from an EMBL/GenBank/DDBJ whole genome shotgun (WGS) entry which is preliminary data.</text>
</comment>
<dbReference type="Pfam" id="PF01842">
    <property type="entry name" value="ACT"/>
    <property type="match status" value="1"/>
</dbReference>
<evidence type="ECO:0000256" key="8">
    <source>
        <dbReference type="ARBA" id="ARBA00022248"/>
    </source>
</evidence>
<dbReference type="GO" id="GO:0006565">
    <property type="term" value="P:L-serine catabolic process"/>
    <property type="evidence" value="ECO:0007669"/>
    <property type="project" value="TreeGrafter"/>
</dbReference>
<reference evidence="16" key="2">
    <citation type="submission" date="2021-04" db="EMBL/GenBank/DDBJ databases">
        <authorList>
            <person name="Gilroy R."/>
        </authorList>
    </citation>
    <scope>NUCLEOTIDE SEQUENCE</scope>
    <source>
        <strain evidence="16">ChiSxjej3B15-1167</strain>
    </source>
</reference>
<dbReference type="AlphaFoldDB" id="A0A9D1X4J0"/>
<keyword evidence="10" id="KW-0100">Branched-chain amino acid biosynthesis</keyword>
<keyword evidence="10" id="KW-0028">Amino-acid biosynthesis</keyword>
<dbReference type="NCBIfam" id="TIGR01127">
    <property type="entry name" value="ilvA_1Cterm"/>
    <property type="match status" value="1"/>
</dbReference>
<dbReference type="InterPro" id="IPR005789">
    <property type="entry name" value="Thr_deHydtase_catblc"/>
</dbReference>
<evidence type="ECO:0000256" key="4">
    <source>
        <dbReference type="ARBA" id="ARBA00004958"/>
    </source>
</evidence>
<evidence type="ECO:0000259" key="15">
    <source>
        <dbReference type="PROSITE" id="PS51671"/>
    </source>
</evidence>
<comment type="similarity">
    <text evidence="5">Belongs to the serine/threonine dehydratase family.</text>
</comment>
<dbReference type="EC" id="4.3.1.19" evidence="7"/>
<keyword evidence="9" id="KW-0021">Allosteric enzyme</keyword>
<comment type="pathway">
    <text evidence="3">Amino-acid biosynthesis; L-isoleucine biosynthesis; 2-oxobutanoate from L-threonine: step 1/1.</text>
</comment>
<name>A0A9D1X4J0_9FIRM</name>
<dbReference type="InterPro" id="IPR045865">
    <property type="entry name" value="ACT-like_dom_sf"/>
</dbReference>
<evidence type="ECO:0000256" key="2">
    <source>
        <dbReference type="ARBA" id="ARBA00001933"/>
    </source>
</evidence>
<comment type="subunit">
    <text evidence="6">In the native structure, TdcB is in a dimeric form, whereas in the TdcB-AMP complex, it exists in a tetrameric form (dimer of dimers).</text>
</comment>
<reference evidence="16" key="1">
    <citation type="journal article" date="2021" name="PeerJ">
        <title>Extensive microbial diversity within the chicken gut microbiome revealed by metagenomics and culture.</title>
        <authorList>
            <person name="Gilroy R."/>
            <person name="Ravi A."/>
            <person name="Getino M."/>
            <person name="Pursley I."/>
            <person name="Horton D.L."/>
            <person name="Alikhan N.F."/>
            <person name="Baker D."/>
            <person name="Gharbi K."/>
            <person name="Hall N."/>
            <person name="Watson M."/>
            <person name="Adriaenssens E.M."/>
            <person name="Foster-Nyarko E."/>
            <person name="Jarju S."/>
            <person name="Secka A."/>
            <person name="Antonio M."/>
            <person name="Oren A."/>
            <person name="Chaudhuri R.R."/>
            <person name="La Ragione R."/>
            <person name="Hildebrand F."/>
            <person name="Pallen M.J."/>
        </authorList>
    </citation>
    <scope>NUCLEOTIDE SEQUENCE</scope>
    <source>
        <strain evidence="16">ChiSxjej3B15-1167</strain>
    </source>
</reference>
<keyword evidence="10" id="KW-0412">Isoleucine biosynthesis</keyword>
<dbReference type="InterPro" id="IPR001926">
    <property type="entry name" value="TrpB-like_PALP"/>
</dbReference>
<dbReference type="PANTHER" id="PTHR48078">
    <property type="entry name" value="THREONINE DEHYDRATASE, MITOCHONDRIAL-RELATED"/>
    <property type="match status" value="1"/>
</dbReference>
<dbReference type="InterPro" id="IPR002912">
    <property type="entry name" value="ACT_dom"/>
</dbReference>
<dbReference type="InterPro" id="IPR000634">
    <property type="entry name" value="Ser/Thr_deHydtase_PyrdxlP-BS"/>
</dbReference>
<sequence>MNQLTLDKFEEAYERVQEVILPTNLIQSDFFSQTTGNKVYLKPENLQLTGAYKIRGAYYKISTLSEEEKQRGLITASAGNHAQGVAYAARKFGVPATIVMPVSTPLLKVNRTKSLGAEVILHGNVYDEACDKALELAEEHGYTFVHPFDDLDVATGQGSIAMEIVKELPTVDTILVPVGGGGLATGVSTLAKMLNPKIHVIGVEPAGANCLQASLRAGAVTTLDRVDTIADGTAVKTPGENIFPYLQENLDDIITIEDDELIVAFLDVLENHKLLVENSGLLTVAALKHLPAENKKVVSILSGGNMDIITLSSVVQNGLIQRSRIFTVSVRLPDVPGQLNKVSGVIADAKGNVIKLEHNQFISVNRNSSVELIITMEAFGEEHKKSIIQALRNAGFEPEERNPRALY</sequence>
<keyword evidence="11" id="KW-0663">Pyridoxal phosphate</keyword>
<dbReference type="CDD" id="cd01562">
    <property type="entry name" value="Thr-dehyd"/>
    <property type="match status" value="1"/>
</dbReference>
<dbReference type="GO" id="GO:0006567">
    <property type="term" value="P:L-threonine catabolic process"/>
    <property type="evidence" value="ECO:0007669"/>
    <property type="project" value="InterPro"/>
</dbReference>
<evidence type="ECO:0000313" key="17">
    <source>
        <dbReference type="Proteomes" id="UP000886805"/>
    </source>
</evidence>
<dbReference type="PROSITE" id="PS00165">
    <property type="entry name" value="DEHYDRATASE_SER_THR"/>
    <property type="match status" value="1"/>
</dbReference>
<dbReference type="GO" id="GO:0009097">
    <property type="term" value="P:isoleucine biosynthetic process"/>
    <property type="evidence" value="ECO:0007669"/>
    <property type="project" value="UniProtKB-KW"/>
</dbReference>
<dbReference type="FunFam" id="3.40.50.1100:FF:000005">
    <property type="entry name" value="Threonine dehydratase catabolic"/>
    <property type="match status" value="1"/>
</dbReference>
<gene>
    <name evidence="16" type="ORF">H9849_06465</name>
</gene>
<dbReference type="InterPro" id="IPR036052">
    <property type="entry name" value="TrpB-like_PALP_sf"/>
</dbReference>
<evidence type="ECO:0000256" key="6">
    <source>
        <dbReference type="ARBA" id="ARBA00011447"/>
    </source>
</evidence>
<dbReference type="InterPro" id="IPR050147">
    <property type="entry name" value="Ser/Thr_Dehydratase"/>
</dbReference>
<comment type="function">
    <text evidence="13">Catalyzes the anaerobic formation of alpha-ketobutyrate and ammonia from threonine in a two-step reaction. The first step involved a dehydration of threonine and a production of enamine intermediates (aminocrotonate), which tautomerizes to its imine form (iminobutyrate). Both intermediates are unstable and short-lived. The second step is the nonenzymatic hydrolysis of the enamine/imine intermediates to form 2-ketobutyrate and free ammonia. In the low water environment of the cell, the second step is accelerated by RidA.</text>
</comment>
<comment type="pathway">
    <text evidence="4">Amino-acid degradation; L-threonine degradation via propanoate pathway; propanoate from L-threonine: step 1/4.</text>
</comment>